<dbReference type="EMBL" id="FOFD01000005">
    <property type="protein sequence ID" value="SER36328.1"/>
    <property type="molecule type" value="Genomic_DNA"/>
</dbReference>
<evidence type="ECO:0000256" key="1">
    <source>
        <dbReference type="SAM" id="MobiDB-lite"/>
    </source>
</evidence>
<dbReference type="Proteomes" id="UP000199114">
    <property type="component" value="Unassembled WGS sequence"/>
</dbReference>
<keyword evidence="2" id="KW-0472">Membrane</keyword>
<evidence type="ECO:0000256" key="2">
    <source>
        <dbReference type="SAM" id="Phobius"/>
    </source>
</evidence>
<proteinExistence type="predicted"/>
<feature type="transmembrane region" description="Helical" evidence="2">
    <location>
        <begin position="327"/>
        <end position="347"/>
    </location>
</feature>
<gene>
    <name evidence="3" type="ORF">SAMN04489841_3634</name>
</gene>
<feature type="transmembrane region" description="Helical" evidence="2">
    <location>
        <begin position="68"/>
        <end position="87"/>
    </location>
</feature>
<sequence length="426" mass="45968">MVYRPSENSLSFQHLLSRLFQATIGAILVVGVVTLTLSVIVNAAIALGVTFVPAVLRRDYRLSLDPWMTLWITGALFLHTVGMLGLYRDVWWYDHMTHTLSATIVAGVGYVTARAVDEWSDAIYLPPRFMSVYVLLFTLGFGVFWEVTEFVARIGADLLGLEAVLIQYGLEDTLLDLLFDAVGAVIVAMFGTGLVSTMIDTLAARIGDHHDGTHDGVRDDPAAGRTTTRGGDESGHFGGFVSDGPANARASWAVTVFLGAVAIGGVFAGAILAAIRVGVVLALALLPALAYRDHRATLPWPVLGLASLPVFGTVIEQPWLTSNLVTYVAVATVALVIAVELNLFTAVRMSPRFAVVFVVVTTMATAGLWALGRWFADLSLGTELLLQPGYTDAEIETALMWEFLHAVVAGVVAGIVFEWGFRRREE</sequence>
<feature type="transmembrane region" description="Helical" evidence="2">
    <location>
        <begin position="354"/>
        <end position="376"/>
    </location>
</feature>
<feature type="compositionally biased region" description="Basic and acidic residues" evidence="1">
    <location>
        <begin position="212"/>
        <end position="222"/>
    </location>
</feature>
<keyword evidence="2" id="KW-1133">Transmembrane helix</keyword>
<feature type="transmembrane region" description="Helical" evidence="2">
    <location>
        <begin position="403"/>
        <end position="421"/>
    </location>
</feature>
<name>A0A1H9NK64_9EURY</name>
<dbReference type="OrthoDB" id="313603at2157"/>
<accession>A0A1H9NK64</accession>
<organism evidence="3 4">
    <name type="scientific">Natrinema salaciae</name>
    <dbReference type="NCBI Taxonomy" id="1186196"/>
    <lineage>
        <taxon>Archaea</taxon>
        <taxon>Methanobacteriati</taxon>
        <taxon>Methanobacteriota</taxon>
        <taxon>Stenosarchaea group</taxon>
        <taxon>Halobacteria</taxon>
        <taxon>Halobacteriales</taxon>
        <taxon>Natrialbaceae</taxon>
        <taxon>Natrinema</taxon>
    </lineage>
</organism>
<dbReference type="InterPro" id="IPR014509">
    <property type="entry name" value="YjdF-like"/>
</dbReference>
<dbReference type="Pfam" id="PF09997">
    <property type="entry name" value="DUF2238"/>
    <property type="match status" value="1"/>
</dbReference>
<dbReference type="STRING" id="1186196.SAMN04489841_3634"/>
<dbReference type="AlphaFoldDB" id="A0A1H9NK64"/>
<feature type="transmembrane region" description="Helical" evidence="2">
    <location>
        <begin position="128"/>
        <end position="145"/>
    </location>
</feature>
<dbReference type="RefSeq" id="WP_217643704.1">
    <property type="nucleotide sequence ID" value="NZ_FOFD01000005.1"/>
</dbReference>
<feature type="transmembrane region" description="Helical" evidence="2">
    <location>
        <begin position="297"/>
        <end position="315"/>
    </location>
</feature>
<keyword evidence="2" id="KW-0812">Transmembrane</keyword>
<feature type="transmembrane region" description="Helical" evidence="2">
    <location>
        <begin position="99"/>
        <end position="116"/>
    </location>
</feature>
<feature type="transmembrane region" description="Helical" evidence="2">
    <location>
        <begin position="177"/>
        <end position="199"/>
    </location>
</feature>
<feature type="region of interest" description="Disordered" evidence="1">
    <location>
        <begin position="212"/>
        <end position="235"/>
    </location>
</feature>
<evidence type="ECO:0000313" key="4">
    <source>
        <dbReference type="Proteomes" id="UP000199114"/>
    </source>
</evidence>
<keyword evidence="4" id="KW-1185">Reference proteome</keyword>
<feature type="transmembrane region" description="Helical" evidence="2">
    <location>
        <begin position="24"/>
        <end position="56"/>
    </location>
</feature>
<feature type="transmembrane region" description="Helical" evidence="2">
    <location>
        <begin position="252"/>
        <end position="285"/>
    </location>
</feature>
<protein>
    <submittedName>
        <fullName evidence="3">Uncharacterized protein</fullName>
    </submittedName>
</protein>
<evidence type="ECO:0000313" key="3">
    <source>
        <dbReference type="EMBL" id="SER36328.1"/>
    </source>
</evidence>
<reference evidence="4" key="1">
    <citation type="submission" date="2016-10" db="EMBL/GenBank/DDBJ databases">
        <authorList>
            <person name="Varghese N."/>
            <person name="Submissions S."/>
        </authorList>
    </citation>
    <scope>NUCLEOTIDE SEQUENCE [LARGE SCALE GENOMIC DNA]</scope>
    <source>
        <strain evidence="4">DSM 25055</strain>
    </source>
</reference>